<dbReference type="Pfam" id="PF07690">
    <property type="entry name" value="MFS_1"/>
    <property type="match status" value="1"/>
</dbReference>
<dbReference type="EMBL" id="FMVM01000002">
    <property type="protein sequence ID" value="SCY01435.1"/>
    <property type="molecule type" value="Genomic_DNA"/>
</dbReference>
<dbReference type="PROSITE" id="PS50850">
    <property type="entry name" value="MFS"/>
    <property type="match status" value="1"/>
</dbReference>
<proteinExistence type="predicted"/>
<dbReference type="STRING" id="582692.SAMN05720606_10276"/>
<feature type="transmembrane region" description="Helical" evidence="6">
    <location>
        <begin position="74"/>
        <end position="91"/>
    </location>
</feature>
<evidence type="ECO:0000313" key="9">
    <source>
        <dbReference type="Proteomes" id="UP000198538"/>
    </source>
</evidence>
<dbReference type="GO" id="GO:0005886">
    <property type="term" value="C:plasma membrane"/>
    <property type="evidence" value="ECO:0007669"/>
    <property type="project" value="UniProtKB-SubCell"/>
</dbReference>
<sequence>MRKKSIFLIIALFVATLNLRPAINSISPLLDTIREDLGMSAALASLLTSIPVLCMGVFSPFAVKASGRWGIERIIGYSLIVVGIGIATRLFTQSTSVLLLSALIVGIGIASIGPLTSGFIKKYFPDHVPSMIALYSIAITVGAAGSSMVSIPLEAYFNSWQIAVGGWAVIAFVAAIMWWIMVKPRSESAHVSGIKERPQIKLPWGNRRAWTITLSFGLMAMLFYSFTAWLPLMIQEMGYSKSYATLCLTIFVVIQIPISFVLPVLLKNFPSRRVWLVGESLFMIVGLVLLMMNFMPMVSVILFGVEAGGLFTLNLMLPIDSTTNVNDATSWSAMQQSAGYVIGAMGPILLGWIHDASHSFTPAMIGMMVIIILMIMTQIAATRKKKGMERA</sequence>
<keyword evidence="5 6" id="KW-0472">Membrane</keyword>
<dbReference type="AlphaFoldDB" id="A0A1G5CFY2"/>
<organism evidence="8 9">
    <name type="scientific">Paenibacillus polysaccharolyticus</name>
    <dbReference type="NCBI Taxonomy" id="582692"/>
    <lineage>
        <taxon>Bacteria</taxon>
        <taxon>Bacillati</taxon>
        <taxon>Bacillota</taxon>
        <taxon>Bacilli</taxon>
        <taxon>Bacillales</taxon>
        <taxon>Paenibacillaceae</taxon>
        <taxon>Paenibacillus</taxon>
    </lineage>
</organism>
<feature type="transmembrane region" description="Helical" evidence="6">
    <location>
        <begin position="132"/>
        <end position="153"/>
    </location>
</feature>
<dbReference type="InterPro" id="IPR011701">
    <property type="entry name" value="MFS"/>
</dbReference>
<feature type="transmembrane region" description="Helical" evidence="6">
    <location>
        <begin position="360"/>
        <end position="381"/>
    </location>
</feature>
<feature type="transmembrane region" description="Helical" evidence="6">
    <location>
        <begin position="274"/>
        <end position="292"/>
    </location>
</feature>
<comment type="subcellular location">
    <subcellularLocation>
        <location evidence="1">Cell membrane</location>
        <topology evidence="1">Multi-pass membrane protein</topology>
    </subcellularLocation>
</comment>
<dbReference type="SUPFAM" id="SSF103473">
    <property type="entry name" value="MFS general substrate transporter"/>
    <property type="match status" value="1"/>
</dbReference>
<feature type="transmembrane region" description="Helical" evidence="6">
    <location>
        <begin position="41"/>
        <end position="62"/>
    </location>
</feature>
<feature type="transmembrane region" description="Helical" evidence="6">
    <location>
        <begin position="242"/>
        <end position="262"/>
    </location>
</feature>
<evidence type="ECO:0000256" key="6">
    <source>
        <dbReference type="SAM" id="Phobius"/>
    </source>
</evidence>
<evidence type="ECO:0000256" key="3">
    <source>
        <dbReference type="ARBA" id="ARBA00022692"/>
    </source>
</evidence>
<dbReference type="PANTHER" id="PTHR23523">
    <property type="match status" value="1"/>
</dbReference>
<dbReference type="InterPro" id="IPR020846">
    <property type="entry name" value="MFS_dom"/>
</dbReference>
<feature type="transmembrane region" description="Helical" evidence="6">
    <location>
        <begin position="209"/>
        <end position="230"/>
    </location>
</feature>
<dbReference type="Gene3D" id="1.20.1250.20">
    <property type="entry name" value="MFS general substrate transporter like domains"/>
    <property type="match status" value="2"/>
</dbReference>
<protein>
    <submittedName>
        <fullName evidence="8">MFS transporter, CP family, cyanate transporter</fullName>
    </submittedName>
</protein>
<evidence type="ECO:0000256" key="4">
    <source>
        <dbReference type="ARBA" id="ARBA00022989"/>
    </source>
</evidence>
<keyword evidence="3 6" id="KW-0812">Transmembrane</keyword>
<name>A0A1G5CFY2_9BACL</name>
<evidence type="ECO:0000256" key="5">
    <source>
        <dbReference type="ARBA" id="ARBA00023136"/>
    </source>
</evidence>
<reference evidence="9" key="1">
    <citation type="submission" date="2016-10" db="EMBL/GenBank/DDBJ databases">
        <authorList>
            <person name="Varghese N."/>
            <person name="Submissions S."/>
        </authorList>
    </citation>
    <scope>NUCLEOTIDE SEQUENCE [LARGE SCALE GENOMIC DNA]</scope>
    <source>
        <strain evidence="9">BL9</strain>
    </source>
</reference>
<dbReference type="InterPro" id="IPR052524">
    <property type="entry name" value="MFS_Cyanate_Porter"/>
</dbReference>
<dbReference type="GO" id="GO:0022857">
    <property type="term" value="F:transmembrane transporter activity"/>
    <property type="evidence" value="ECO:0007669"/>
    <property type="project" value="InterPro"/>
</dbReference>
<feature type="transmembrane region" description="Helical" evidence="6">
    <location>
        <begin position="159"/>
        <end position="180"/>
    </location>
</feature>
<feature type="transmembrane region" description="Helical" evidence="6">
    <location>
        <begin position="338"/>
        <end position="354"/>
    </location>
</feature>
<gene>
    <name evidence="8" type="ORF">SAMN05720606_10276</name>
</gene>
<accession>A0A1G5CFY2</accession>
<keyword evidence="9" id="KW-1185">Reference proteome</keyword>
<evidence type="ECO:0000256" key="1">
    <source>
        <dbReference type="ARBA" id="ARBA00004651"/>
    </source>
</evidence>
<evidence type="ECO:0000259" key="7">
    <source>
        <dbReference type="PROSITE" id="PS50850"/>
    </source>
</evidence>
<feature type="domain" description="Major facilitator superfamily (MFS) profile" evidence="7">
    <location>
        <begin position="4"/>
        <end position="386"/>
    </location>
</feature>
<keyword evidence="4 6" id="KW-1133">Transmembrane helix</keyword>
<dbReference type="PANTHER" id="PTHR23523:SF2">
    <property type="entry name" value="2-NITROIMIDAZOLE TRANSPORTER"/>
    <property type="match status" value="1"/>
</dbReference>
<dbReference type="RefSeq" id="WP_090915825.1">
    <property type="nucleotide sequence ID" value="NZ_FMVM01000002.1"/>
</dbReference>
<dbReference type="InterPro" id="IPR036259">
    <property type="entry name" value="MFS_trans_sf"/>
</dbReference>
<dbReference type="Proteomes" id="UP000198538">
    <property type="component" value="Unassembled WGS sequence"/>
</dbReference>
<feature type="transmembrane region" description="Helical" evidence="6">
    <location>
        <begin position="97"/>
        <end position="120"/>
    </location>
</feature>
<keyword evidence="2" id="KW-0813">Transport</keyword>
<evidence type="ECO:0000256" key="2">
    <source>
        <dbReference type="ARBA" id="ARBA00022448"/>
    </source>
</evidence>
<evidence type="ECO:0000313" key="8">
    <source>
        <dbReference type="EMBL" id="SCY01435.1"/>
    </source>
</evidence>